<protein>
    <submittedName>
        <fullName evidence="1">Uncharacterized protein</fullName>
    </submittedName>
</protein>
<proteinExistence type="predicted"/>
<name>X1J5L3_9ZZZZ</name>
<dbReference type="AlphaFoldDB" id="X1J5L3"/>
<gene>
    <name evidence="1" type="ORF">S03H2_43847</name>
</gene>
<reference evidence="1" key="1">
    <citation type="journal article" date="2014" name="Front. Microbiol.">
        <title>High frequency of phylogenetically diverse reductive dehalogenase-homologous genes in deep subseafloor sedimentary metagenomes.</title>
        <authorList>
            <person name="Kawai M."/>
            <person name="Futagami T."/>
            <person name="Toyoda A."/>
            <person name="Takaki Y."/>
            <person name="Nishi S."/>
            <person name="Hori S."/>
            <person name="Arai W."/>
            <person name="Tsubouchi T."/>
            <person name="Morono Y."/>
            <person name="Uchiyama I."/>
            <person name="Ito T."/>
            <person name="Fujiyama A."/>
            <person name="Inagaki F."/>
            <person name="Takami H."/>
        </authorList>
    </citation>
    <scope>NUCLEOTIDE SEQUENCE</scope>
    <source>
        <strain evidence="1">Expedition CK06-06</strain>
    </source>
</reference>
<dbReference type="EMBL" id="BARU01027383">
    <property type="protein sequence ID" value="GAH73629.1"/>
    <property type="molecule type" value="Genomic_DNA"/>
</dbReference>
<evidence type="ECO:0000313" key="1">
    <source>
        <dbReference type="EMBL" id="GAH73629.1"/>
    </source>
</evidence>
<feature type="non-terminal residue" evidence="1">
    <location>
        <position position="107"/>
    </location>
</feature>
<organism evidence="1">
    <name type="scientific">marine sediment metagenome</name>
    <dbReference type="NCBI Taxonomy" id="412755"/>
    <lineage>
        <taxon>unclassified sequences</taxon>
        <taxon>metagenomes</taxon>
        <taxon>ecological metagenomes</taxon>
    </lineage>
</organism>
<comment type="caution">
    <text evidence="1">The sequence shown here is derived from an EMBL/GenBank/DDBJ whole genome shotgun (WGS) entry which is preliminary data.</text>
</comment>
<sequence length="107" mass="12094">MSKLKDFFDELAKAWYAIVGKPSSQEQEKASAFVSQYWKDYINLSPEQKADVWHHLTGEETATDAEEKTRAWVTKTRFALTDSGAPKVIVEAFDSILEAKWPLGIIG</sequence>
<accession>X1J5L3</accession>